<dbReference type="PANTHER" id="PTHR33392">
    <property type="entry name" value="POLYISOPRENYL-TEICHOIC ACID--PEPTIDOGLYCAN TEICHOIC ACID TRANSFERASE TAGU"/>
    <property type="match status" value="1"/>
</dbReference>
<dbReference type="PANTHER" id="PTHR33392:SF6">
    <property type="entry name" value="POLYISOPRENYL-TEICHOIC ACID--PEPTIDOGLYCAN TEICHOIC ACID TRANSFERASE TAGU"/>
    <property type="match status" value="1"/>
</dbReference>
<dbReference type="NCBIfam" id="TIGR00350">
    <property type="entry name" value="lytR_cpsA_psr"/>
    <property type="match status" value="1"/>
</dbReference>
<feature type="region of interest" description="Disordered" evidence="2">
    <location>
        <begin position="334"/>
        <end position="487"/>
    </location>
</feature>
<dbReference type="RefSeq" id="WP_211346329.1">
    <property type="nucleotide sequence ID" value="NZ_JBHTGQ010000002.1"/>
</dbReference>
<name>A0ABW2UX11_9BACL</name>
<feature type="domain" description="Cell envelope-related transcriptional attenuator" evidence="3">
    <location>
        <begin position="89"/>
        <end position="248"/>
    </location>
</feature>
<feature type="compositionally biased region" description="Low complexity" evidence="2">
    <location>
        <begin position="391"/>
        <end position="421"/>
    </location>
</feature>
<gene>
    <name evidence="4" type="ORF">ACFQWB_00640</name>
</gene>
<evidence type="ECO:0000313" key="5">
    <source>
        <dbReference type="Proteomes" id="UP001596528"/>
    </source>
</evidence>
<dbReference type="EMBL" id="JBHTGQ010000002">
    <property type="protein sequence ID" value="MFC7748452.1"/>
    <property type="molecule type" value="Genomic_DNA"/>
</dbReference>
<dbReference type="Proteomes" id="UP001596528">
    <property type="component" value="Unassembled WGS sequence"/>
</dbReference>
<accession>A0ABW2UX11</accession>
<evidence type="ECO:0000256" key="1">
    <source>
        <dbReference type="ARBA" id="ARBA00006068"/>
    </source>
</evidence>
<feature type="compositionally biased region" description="Low complexity" evidence="2">
    <location>
        <begin position="437"/>
        <end position="481"/>
    </location>
</feature>
<comment type="caution">
    <text evidence="4">The sequence shown here is derived from an EMBL/GenBank/DDBJ whole genome shotgun (WGS) entry which is preliminary data.</text>
</comment>
<dbReference type="InterPro" id="IPR050922">
    <property type="entry name" value="LytR/CpsA/Psr_CW_biosynth"/>
</dbReference>
<reference evidence="5" key="1">
    <citation type="journal article" date="2019" name="Int. J. Syst. Evol. Microbiol.">
        <title>The Global Catalogue of Microorganisms (GCM) 10K type strain sequencing project: providing services to taxonomists for standard genome sequencing and annotation.</title>
        <authorList>
            <consortium name="The Broad Institute Genomics Platform"/>
            <consortium name="The Broad Institute Genome Sequencing Center for Infectious Disease"/>
            <person name="Wu L."/>
            <person name="Ma J."/>
        </authorList>
    </citation>
    <scope>NUCLEOTIDE SEQUENCE [LARGE SCALE GENOMIC DNA]</scope>
    <source>
        <strain evidence="5">JCM 18657</strain>
    </source>
</reference>
<dbReference type="Pfam" id="PF03816">
    <property type="entry name" value="LytR_cpsA_psr"/>
    <property type="match status" value="1"/>
</dbReference>
<feature type="compositionally biased region" description="Low complexity" evidence="2">
    <location>
        <begin position="364"/>
        <end position="384"/>
    </location>
</feature>
<protein>
    <submittedName>
        <fullName evidence="4">LCP family protein</fullName>
    </submittedName>
</protein>
<evidence type="ECO:0000313" key="4">
    <source>
        <dbReference type="EMBL" id="MFC7748452.1"/>
    </source>
</evidence>
<evidence type="ECO:0000256" key="2">
    <source>
        <dbReference type="SAM" id="MobiDB-lite"/>
    </source>
</evidence>
<comment type="similarity">
    <text evidence="1">Belongs to the LytR/CpsA/Psr (LCP) family.</text>
</comment>
<organism evidence="4 5">
    <name type="scientific">Paenibacillus thermoaerophilus</name>
    <dbReference type="NCBI Taxonomy" id="1215385"/>
    <lineage>
        <taxon>Bacteria</taxon>
        <taxon>Bacillati</taxon>
        <taxon>Bacillota</taxon>
        <taxon>Bacilli</taxon>
        <taxon>Bacillales</taxon>
        <taxon>Paenibacillaceae</taxon>
        <taxon>Paenibacillus</taxon>
    </lineage>
</organism>
<dbReference type="Gene3D" id="3.40.630.190">
    <property type="entry name" value="LCP protein"/>
    <property type="match status" value="1"/>
</dbReference>
<proteinExistence type="inferred from homology"/>
<dbReference type="InterPro" id="IPR004474">
    <property type="entry name" value="LytR_CpsA_psr"/>
</dbReference>
<evidence type="ECO:0000259" key="3">
    <source>
        <dbReference type="Pfam" id="PF03816"/>
    </source>
</evidence>
<sequence>MRSARLKPKMSRKRLWLTVALSLIGSLFLGAFGYAGYLYFKADQAIKSVSGGDKLPEPQPLAATKKKEDPITFLVAGIDSRAGSGGTLNTDVLILASLNPETKSATMVSIPRDMQLKPKGLPARKANYYYAMFYNENKDTALYETKKMFQELFQFPIDYAVTINFDGFREIVDELGGLDINVDMDMKYVDTADGTNIDLRKGYQHLNGKQVLDFVRYRHSNRGTAESSDTERNERQQQVLKAILGKLTSFGGIAQWGGVLEIAGRTVKTDIPESTLRSWILSFSKMKPDTIESISLGGRWESPYMIVEEEVLDEALKALRRRAELPEQPAKPLDLTTVALLDPREKPSGAKPGGTTTLDGGGSKASPKPTAKPSATPKGTAKPSAQPPAKPTTAPEPSAEPKPSAAPGGAGTAKPGASSGPVETAAPDVTAEPTPVPEAKPTAAPQEPTPAAQPSAGGPSPKPSGGETDGPSPSAAKPAPSEKQGGV</sequence>
<keyword evidence="5" id="KW-1185">Reference proteome</keyword>